<proteinExistence type="predicted"/>
<comment type="caution">
    <text evidence="1">The sequence shown here is derived from an EMBL/GenBank/DDBJ whole genome shotgun (WGS) entry which is preliminary data.</text>
</comment>
<feature type="non-terminal residue" evidence="1">
    <location>
        <position position="1"/>
    </location>
</feature>
<gene>
    <name evidence="1" type="ORF">BYL167_LOCUS61765</name>
</gene>
<evidence type="ECO:0000313" key="2">
    <source>
        <dbReference type="Proteomes" id="UP000681967"/>
    </source>
</evidence>
<dbReference type="AlphaFoldDB" id="A0A8S3EHH0"/>
<reference evidence="1" key="1">
    <citation type="submission" date="2021-02" db="EMBL/GenBank/DDBJ databases">
        <authorList>
            <person name="Nowell W R."/>
        </authorList>
    </citation>
    <scope>NUCLEOTIDE SEQUENCE</scope>
</reference>
<dbReference type="EMBL" id="CAJOBH010233251">
    <property type="protein sequence ID" value="CAF5079685.1"/>
    <property type="molecule type" value="Genomic_DNA"/>
</dbReference>
<name>A0A8S3EHH0_9BILA</name>
<organism evidence="1 2">
    <name type="scientific">Rotaria magnacalcarata</name>
    <dbReference type="NCBI Taxonomy" id="392030"/>
    <lineage>
        <taxon>Eukaryota</taxon>
        <taxon>Metazoa</taxon>
        <taxon>Spiralia</taxon>
        <taxon>Gnathifera</taxon>
        <taxon>Rotifera</taxon>
        <taxon>Eurotatoria</taxon>
        <taxon>Bdelloidea</taxon>
        <taxon>Philodinida</taxon>
        <taxon>Philodinidae</taxon>
        <taxon>Rotaria</taxon>
    </lineage>
</organism>
<accession>A0A8S3EHH0</accession>
<protein>
    <submittedName>
        <fullName evidence="1">Uncharacterized protein</fullName>
    </submittedName>
</protein>
<evidence type="ECO:0000313" key="1">
    <source>
        <dbReference type="EMBL" id="CAF5079685.1"/>
    </source>
</evidence>
<dbReference type="Proteomes" id="UP000681967">
    <property type="component" value="Unassembled WGS sequence"/>
</dbReference>
<sequence>MSLQSDIISIVTDENAYLMRNDVKKESHISWIMAAGLIVNAAMG</sequence>